<dbReference type="Proteomes" id="UP001558613">
    <property type="component" value="Unassembled WGS sequence"/>
</dbReference>
<evidence type="ECO:0000313" key="2">
    <source>
        <dbReference type="Proteomes" id="UP001558613"/>
    </source>
</evidence>
<keyword evidence="2" id="KW-1185">Reference proteome</keyword>
<comment type="caution">
    <text evidence="1">The sequence shown here is derived from an EMBL/GenBank/DDBJ whole genome shotgun (WGS) entry which is preliminary data.</text>
</comment>
<evidence type="ECO:0000313" key="1">
    <source>
        <dbReference type="EMBL" id="KAL1266855.1"/>
    </source>
</evidence>
<dbReference type="SUPFAM" id="SSF47113">
    <property type="entry name" value="Histone-fold"/>
    <property type="match status" value="1"/>
</dbReference>
<protein>
    <recommendedName>
        <fullName evidence="3">Histone H2A</fullName>
    </recommendedName>
</protein>
<dbReference type="InterPro" id="IPR009072">
    <property type="entry name" value="Histone-fold"/>
</dbReference>
<sequence length="123" mass="13643">MTYATCVMVKDCVSLTMKKKKTKPVTDLSSRAGLVFPVEHFQQTFSDGRTVDEEAAVFLAGVLEFLVAEILCLAGQDAVLNQSNKITLHHLPGLQDRKRYLKLLELSQEKEEEGEEESVGVAT</sequence>
<reference evidence="1 2" key="1">
    <citation type="submission" date="2023-09" db="EMBL/GenBank/DDBJ databases">
        <authorList>
            <person name="Wang M."/>
        </authorList>
    </citation>
    <scope>NUCLEOTIDE SEQUENCE [LARGE SCALE GENOMIC DNA]</scope>
    <source>
        <strain evidence="1">GT-2023</strain>
        <tissue evidence="1">Liver</tissue>
    </source>
</reference>
<evidence type="ECO:0008006" key="3">
    <source>
        <dbReference type="Google" id="ProtNLM"/>
    </source>
</evidence>
<dbReference type="Gene3D" id="1.10.20.10">
    <property type="entry name" value="Histone, subunit A"/>
    <property type="match status" value="1"/>
</dbReference>
<dbReference type="PANTHER" id="PTHR23430">
    <property type="entry name" value="HISTONE H2A"/>
    <property type="match status" value="1"/>
</dbReference>
<dbReference type="InterPro" id="IPR002119">
    <property type="entry name" value="Histone_H2A"/>
</dbReference>
<proteinExistence type="predicted"/>
<gene>
    <name evidence="1" type="ORF">QQF64_002530</name>
</gene>
<dbReference type="EMBL" id="JAYMGO010000010">
    <property type="protein sequence ID" value="KAL1266855.1"/>
    <property type="molecule type" value="Genomic_DNA"/>
</dbReference>
<accession>A0ABR3MQG5</accession>
<organism evidence="1 2">
    <name type="scientific">Cirrhinus molitorella</name>
    <name type="common">mud carp</name>
    <dbReference type="NCBI Taxonomy" id="172907"/>
    <lineage>
        <taxon>Eukaryota</taxon>
        <taxon>Metazoa</taxon>
        <taxon>Chordata</taxon>
        <taxon>Craniata</taxon>
        <taxon>Vertebrata</taxon>
        <taxon>Euteleostomi</taxon>
        <taxon>Actinopterygii</taxon>
        <taxon>Neopterygii</taxon>
        <taxon>Teleostei</taxon>
        <taxon>Ostariophysi</taxon>
        <taxon>Cypriniformes</taxon>
        <taxon>Cyprinidae</taxon>
        <taxon>Labeoninae</taxon>
        <taxon>Labeonini</taxon>
        <taxon>Cirrhinus</taxon>
    </lineage>
</organism>
<name>A0ABR3MQG5_9TELE</name>